<dbReference type="Gene3D" id="3.10.490.10">
    <property type="entry name" value="Gamma-glutamyl cyclotransferase-like"/>
    <property type="match status" value="1"/>
</dbReference>
<dbReference type="EMBL" id="QETF01000004">
    <property type="protein sequence ID" value="PWG17569.1"/>
    <property type="molecule type" value="Genomic_DNA"/>
</dbReference>
<evidence type="ECO:0000256" key="2">
    <source>
        <dbReference type="ARBA" id="ARBA00023239"/>
    </source>
</evidence>
<dbReference type="Pfam" id="PF04752">
    <property type="entry name" value="ChaC"/>
    <property type="match status" value="1"/>
</dbReference>
<dbReference type="InterPro" id="IPR013024">
    <property type="entry name" value="GGCT-like"/>
</dbReference>
<keyword evidence="4" id="KW-1185">Reference proteome</keyword>
<dbReference type="CDD" id="cd06661">
    <property type="entry name" value="GGCT_like"/>
    <property type="match status" value="1"/>
</dbReference>
<dbReference type="RefSeq" id="WP_109387206.1">
    <property type="nucleotide sequence ID" value="NZ_QETF01000004.1"/>
</dbReference>
<dbReference type="GO" id="GO:0006751">
    <property type="term" value="P:glutathione catabolic process"/>
    <property type="evidence" value="ECO:0007669"/>
    <property type="project" value="InterPro"/>
</dbReference>
<accession>A0A2V1P4Z9</accession>
<proteinExistence type="predicted"/>
<gene>
    <name evidence="3" type="ORF">DFK10_04910</name>
</gene>
<dbReference type="OrthoDB" id="5567366at2"/>
<keyword evidence="2" id="KW-0456">Lyase</keyword>
<dbReference type="InterPro" id="IPR036568">
    <property type="entry name" value="GGCT-like_sf"/>
</dbReference>
<dbReference type="GO" id="GO:0061928">
    <property type="term" value="F:glutathione specific gamma-glutamylcyclotransferase activity"/>
    <property type="evidence" value="ECO:0007669"/>
    <property type="project" value="UniProtKB-EC"/>
</dbReference>
<dbReference type="Proteomes" id="UP000245293">
    <property type="component" value="Unassembled WGS sequence"/>
</dbReference>
<dbReference type="GO" id="GO:0016740">
    <property type="term" value="F:transferase activity"/>
    <property type="evidence" value="ECO:0007669"/>
    <property type="project" value="UniProtKB-KW"/>
</dbReference>
<evidence type="ECO:0000313" key="3">
    <source>
        <dbReference type="EMBL" id="PWG17569.1"/>
    </source>
</evidence>
<keyword evidence="3" id="KW-0808">Transferase</keyword>
<name>A0A2V1P4Z9_9RHOB</name>
<organism evidence="3 4">
    <name type="scientific">Salibaculum griseiflavum</name>
    <dbReference type="NCBI Taxonomy" id="1914409"/>
    <lineage>
        <taxon>Bacteria</taxon>
        <taxon>Pseudomonadati</taxon>
        <taxon>Pseudomonadota</taxon>
        <taxon>Alphaproteobacteria</taxon>
        <taxon>Rhodobacterales</taxon>
        <taxon>Roseobacteraceae</taxon>
        <taxon>Salibaculum</taxon>
    </lineage>
</organism>
<evidence type="ECO:0000313" key="4">
    <source>
        <dbReference type="Proteomes" id="UP000245293"/>
    </source>
</evidence>
<reference evidence="4" key="1">
    <citation type="submission" date="2018-05" db="EMBL/GenBank/DDBJ databases">
        <authorList>
            <person name="Du Z."/>
            <person name="Wang X."/>
        </authorList>
    </citation>
    <scope>NUCLEOTIDE SEQUENCE [LARGE SCALE GENOMIC DNA]</scope>
    <source>
        <strain evidence="4">WDS4C29</strain>
    </source>
</reference>
<dbReference type="EC" id="4.3.2.7" evidence="1"/>
<sequence>MTTDAPHPAFFGYGSLVNLATHDYEDPFTARLRGWRRVWKHSSRRPVAFLSVERAEGAEILGVLAHVPGGDWAALDQREQAYLRRDVTDHVTHDRPRRQTAVYEAARGYIAPPSTEHPILLSYLDVVVQGYLNLHGADGVAHFFATTAGFDGPILDDRKAPIYPRHQTLSQAERRMVDTTLEDIGARIIRTQDS</sequence>
<dbReference type="SUPFAM" id="SSF110857">
    <property type="entry name" value="Gamma-glutamyl cyclotransferase-like"/>
    <property type="match status" value="1"/>
</dbReference>
<dbReference type="AlphaFoldDB" id="A0A2V1P4Z9"/>
<comment type="caution">
    <text evidence="3">The sequence shown here is derived from an EMBL/GenBank/DDBJ whole genome shotgun (WGS) entry which is preliminary data.</text>
</comment>
<protein>
    <recommendedName>
        <fullName evidence="1">glutathione-specific gamma-glutamylcyclotransferase</fullName>
        <ecNumber evidence="1">4.3.2.7</ecNumber>
    </recommendedName>
</protein>
<evidence type="ECO:0000256" key="1">
    <source>
        <dbReference type="ARBA" id="ARBA00012344"/>
    </source>
</evidence>
<dbReference type="InterPro" id="IPR006840">
    <property type="entry name" value="ChaC"/>
</dbReference>